<dbReference type="InterPro" id="IPR036034">
    <property type="entry name" value="PDZ_sf"/>
</dbReference>
<evidence type="ECO:0000256" key="9">
    <source>
        <dbReference type="SAM" id="Phobius"/>
    </source>
</evidence>
<dbReference type="STRING" id="207949.RED65_03245"/>
<keyword evidence="2" id="KW-0813">Transport</keyword>
<dbReference type="Gene3D" id="2.30.42.10">
    <property type="match status" value="1"/>
</dbReference>
<comment type="subcellular location">
    <subcellularLocation>
        <location evidence="1">Cell inner membrane</location>
    </subcellularLocation>
</comment>
<feature type="domain" description="Type II secretion system protein GspC N-terminal" evidence="10">
    <location>
        <begin position="23"/>
        <end position="154"/>
    </location>
</feature>
<keyword evidence="12" id="KW-1185">Reference proteome</keyword>
<dbReference type="SUPFAM" id="SSF50156">
    <property type="entry name" value="PDZ domain-like"/>
    <property type="match status" value="1"/>
</dbReference>
<evidence type="ECO:0000256" key="7">
    <source>
        <dbReference type="ARBA" id="ARBA00022989"/>
    </source>
</evidence>
<dbReference type="GO" id="GO:0005886">
    <property type="term" value="C:plasma membrane"/>
    <property type="evidence" value="ECO:0007669"/>
    <property type="project" value="UniProtKB-SubCell"/>
</dbReference>
<dbReference type="AlphaFoldDB" id="Q1N1M9"/>
<dbReference type="Pfam" id="PF11356">
    <property type="entry name" value="T2SSC"/>
    <property type="match status" value="1"/>
</dbReference>
<reference evidence="11 12" key="1">
    <citation type="submission" date="2006-03" db="EMBL/GenBank/DDBJ databases">
        <authorList>
            <person name="Pinhassi J."/>
            <person name="Pedros-Alio C."/>
            <person name="Ferriera S."/>
            <person name="Johnson J."/>
            <person name="Kravitz S."/>
            <person name="Halpern A."/>
            <person name="Remington K."/>
            <person name="Beeson K."/>
            <person name="Tran B."/>
            <person name="Rogers Y.-H."/>
            <person name="Friedman R."/>
            <person name="Venter J.C."/>
        </authorList>
    </citation>
    <scope>NUCLEOTIDE SEQUENCE [LARGE SCALE GENOMIC DNA]</scope>
    <source>
        <strain evidence="11 12">RED65</strain>
    </source>
</reference>
<evidence type="ECO:0000313" key="12">
    <source>
        <dbReference type="Proteomes" id="UP000004263"/>
    </source>
</evidence>
<evidence type="ECO:0000256" key="6">
    <source>
        <dbReference type="ARBA" id="ARBA00022927"/>
    </source>
</evidence>
<feature type="transmembrane region" description="Helical" evidence="9">
    <location>
        <begin position="21"/>
        <end position="39"/>
    </location>
</feature>
<proteinExistence type="predicted"/>
<gene>
    <name evidence="11" type="ORF">RED65_03245</name>
</gene>
<accession>Q1N1M9</accession>
<sequence length="289" mass="32240">MIDMNWLNHKAVAPTLTLAKYVLSLVLAYQLAVMTWLVIEQPTLVLPPPNLDGDKVQTSSQRYDMASWHLMGEADAQTDVQEKIDAPKTRLRLVLMGVFVAKTPEESSAIISEQGREGEFFLVGDRVQGRTRLSQVYEDRVILDNSGKLETLTFEESQALLKGISSQRKAPSVSASKEPLDRREFKQELRKIRTPDQFVDFAKEQLANPESAMKNLGVTATGDGYVLTPSATMLMSIGMKPGDKLISINGHQLGDPEQDREIIDQVYASGQATIVIERGSRRLTIPHRF</sequence>
<evidence type="ECO:0000256" key="1">
    <source>
        <dbReference type="ARBA" id="ARBA00004533"/>
    </source>
</evidence>
<keyword evidence="8 9" id="KW-0472">Membrane</keyword>
<evidence type="ECO:0000256" key="4">
    <source>
        <dbReference type="ARBA" id="ARBA00022519"/>
    </source>
</evidence>
<comment type="caution">
    <text evidence="11">The sequence shown here is derived from an EMBL/GenBank/DDBJ whole genome shotgun (WGS) entry which is preliminary data.</text>
</comment>
<dbReference type="RefSeq" id="WP_007018981.1">
    <property type="nucleotide sequence ID" value="NZ_CH724120.1"/>
</dbReference>
<keyword evidence="6" id="KW-0653">Protein transport</keyword>
<dbReference type="Gene3D" id="2.30.30.830">
    <property type="match status" value="1"/>
</dbReference>
<keyword evidence="4" id="KW-0997">Cell inner membrane</keyword>
<dbReference type="Proteomes" id="UP000004263">
    <property type="component" value="Unassembled WGS sequence"/>
</dbReference>
<evidence type="ECO:0000256" key="2">
    <source>
        <dbReference type="ARBA" id="ARBA00022448"/>
    </source>
</evidence>
<evidence type="ECO:0000256" key="5">
    <source>
        <dbReference type="ARBA" id="ARBA00022692"/>
    </source>
</evidence>
<keyword evidence="3" id="KW-1003">Cell membrane</keyword>
<dbReference type="EMBL" id="AAQH01000010">
    <property type="protein sequence ID" value="EAT12021.1"/>
    <property type="molecule type" value="Genomic_DNA"/>
</dbReference>
<name>Q1N1M9_9GAMM</name>
<keyword evidence="5 9" id="KW-0812">Transmembrane</keyword>
<evidence type="ECO:0000313" key="11">
    <source>
        <dbReference type="EMBL" id="EAT12021.1"/>
    </source>
</evidence>
<evidence type="ECO:0000256" key="3">
    <source>
        <dbReference type="ARBA" id="ARBA00022475"/>
    </source>
</evidence>
<organism evidence="11 12">
    <name type="scientific">Bermanella marisrubri</name>
    <dbReference type="NCBI Taxonomy" id="207949"/>
    <lineage>
        <taxon>Bacteria</taxon>
        <taxon>Pseudomonadati</taxon>
        <taxon>Pseudomonadota</taxon>
        <taxon>Gammaproteobacteria</taxon>
        <taxon>Oceanospirillales</taxon>
        <taxon>Oceanospirillaceae</taxon>
        <taxon>Bermanella</taxon>
    </lineage>
</organism>
<evidence type="ECO:0000259" key="10">
    <source>
        <dbReference type="Pfam" id="PF11356"/>
    </source>
</evidence>
<evidence type="ECO:0000256" key="8">
    <source>
        <dbReference type="ARBA" id="ARBA00023136"/>
    </source>
</evidence>
<protein>
    <submittedName>
        <fullName evidence="11">General secretion pathway protein C</fullName>
    </submittedName>
</protein>
<keyword evidence="7 9" id="KW-1133">Transmembrane helix</keyword>
<dbReference type="OrthoDB" id="5574088at2"/>
<dbReference type="HOGENOM" id="CLU_068012_1_0_6"/>
<dbReference type="GO" id="GO:0015031">
    <property type="term" value="P:protein transport"/>
    <property type="evidence" value="ECO:0007669"/>
    <property type="project" value="UniProtKB-KW"/>
</dbReference>
<dbReference type="InterPro" id="IPR024961">
    <property type="entry name" value="T2SS_GspC_N"/>
</dbReference>